<sequence length="160" mass="18218">MEARCRLWKLLACETGVKSALPKEPIPHLRSNSPVASSKDGSITHWRRKLFSGLFPLISTPFELSLAATIIAQSCRLNILKILLIYFPHKKSPVQKGRGFFLFITPQTRNGTYNNSTSPHQKYPDWLQPLQSLSQSRGIPQSRGSSPQWPYRFGCLWPLR</sequence>
<protein>
    <submittedName>
        <fullName evidence="1">Uncharacterized protein</fullName>
    </submittedName>
</protein>
<accession>A0A7I8D278</accession>
<dbReference type="KEGG" id="sman:C12CBH8_04510"/>
<proteinExistence type="predicted"/>
<organism evidence="1 2">
    <name type="scientific">Solibaculum mannosilyticum</name>
    <dbReference type="NCBI Taxonomy" id="2780922"/>
    <lineage>
        <taxon>Bacteria</taxon>
        <taxon>Bacillati</taxon>
        <taxon>Bacillota</taxon>
        <taxon>Clostridia</taxon>
        <taxon>Eubacteriales</taxon>
        <taxon>Oscillospiraceae</taxon>
        <taxon>Solibaculum</taxon>
    </lineage>
</organism>
<reference evidence="2" key="1">
    <citation type="submission" date="2020-07" db="EMBL/GenBank/DDBJ databases">
        <title>Complete genome sequencing of Clostridia bacterium strain 12CBH8.</title>
        <authorList>
            <person name="Sakamoto M."/>
            <person name="Murakami T."/>
            <person name="Mori H."/>
        </authorList>
    </citation>
    <scope>NUCLEOTIDE SEQUENCE [LARGE SCALE GENOMIC DNA]</scope>
    <source>
        <strain evidence="2">12CBH8</strain>
    </source>
</reference>
<evidence type="ECO:0000313" key="1">
    <source>
        <dbReference type="EMBL" id="BCI59812.1"/>
    </source>
</evidence>
<evidence type="ECO:0000313" key="2">
    <source>
        <dbReference type="Proteomes" id="UP000593890"/>
    </source>
</evidence>
<dbReference type="Proteomes" id="UP000593890">
    <property type="component" value="Chromosome"/>
</dbReference>
<dbReference type="EMBL" id="AP023321">
    <property type="protein sequence ID" value="BCI59812.1"/>
    <property type="molecule type" value="Genomic_DNA"/>
</dbReference>
<gene>
    <name evidence="1" type="ORF">C12CBH8_04510</name>
</gene>
<keyword evidence="2" id="KW-1185">Reference proteome</keyword>
<name>A0A7I8D278_9FIRM</name>
<dbReference type="AlphaFoldDB" id="A0A7I8D278"/>